<sequence length="267" mass="28754">MQGVTGIIHLAAISRVVWAEQNPVLCQAVNVNPLREIIDIALRMEVRPWLIFASSREVYGESPSLPVSEDAPLSPLNVYARSKVAGEQLVHHASAAGLRASLVRFSNVYGCIHDHSDRVVPAFARTAAEGGVLRLEGADNLFDFTHIDDATDGLYRSVMATMAGEALPPIHFLTGSGTTLRRLAELAIECARAPVEIVLAPPRSYDVSRFVGNPERAMVQLGWQPRTGIERGMKDLVDRFAMGELVGASVPFIDGMTGTAGLGSGVR</sequence>
<evidence type="ECO:0000313" key="3">
    <source>
        <dbReference type="Proteomes" id="UP000603317"/>
    </source>
</evidence>
<dbReference type="EMBL" id="BMID01000001">
    <property type="protein sequence ID" value="GGA07075.1"/>
    <property type="molecule type" value="Genomic_DNA"/>
</dbReference>
<accession>A0ABQ1FD73</accession>
<protein>
    <submittedName>
        <fullName evidence="2">Nucleoside-diphosphate sugar epimerase</fullName>
    </submittedName>
</protein>
<evidence type="ECO:0000313" key="2">
    <source>
        <dbReference type="EMBL" id="GGA07075.1"/>
    </source>
</evidence>
<dbReference type="Pfam" id="PF01370">
    <property type="entry name" value="Epimerase"/>
    <property type="match status" value="1"/>
</dbReference>
<gene>
    <name evidence="2" type="ORF">GCM10010923_16330</name>
</gene>
<dbReference type="SUPFAM" id="SSF51735">
    <property type="entry name" value="NAD(P)-binding Rossmann-fold domains"/>
    <property type="match status" value="1"/>
</dbReference>
<dbReference type="PANTHER" id="PTHR43245">
    <property type="entry name" value="BIFUNCTIONAL POLYMYXIN RESISTANCE PROTEIN ARNA"/>
    <property type="match status" value="1"/>
</dbReference>
<dbReference type="InterPro" id="IPR036291">
    <property type="entry name" value="NAD(P)-bd_dom_sf"/>
</dbReference>
<dbReference type="InterPro" id="IPR050177">
    <property type="entry name" value="Lipid_A_modif_metabolic_enz"/>
</dbReference>
<dbReference type="Gene3D" id="3.40.50.720">
    <property type="entry name" value="NAD(P)-binding Rossmann-like Domain"/>
    <property type="match status" value="1"/>
</dbReference>
<proteinExistence type="predicted"/>
<keyword evidence="3" id="KW-1185">Reference proteome</keyword>
<organism evidence="2 3">
    <name type="scientific">Blastomonas marina</name>
    <dbReference type="NCBI Taxonomy" id="1867408"/>
    <lineage>
        <taxon>Bacteria</taxon>
        <taxon>Pseudomonadati</taxon>
        <taxon>Pseudomonadota</taxon>
        <taxon>Alphaproteobacteria</taxon>
        <taxon>Sphingomonadales</taxon>
        <taxon>Sphingomonadaceae</taxon>
        <taxon>Blastomonas</taxon>
    </lineage>
</organism>
<dbReference type="InterPro" id="IPR001509">
    <property type="entry name" value="Epimerase_deHydtase"/>
</dbReference>
<reference evidence="3" key="1">
    <citation type="journal article" date="2019" name="Int. J. Syst. Evol. Microbiol.">
        <title>The Global Catalogue of Microorganisms (GCM) 10K type strain sequencing project: providing services to taxonomists for standard genome sequencing and annotation.</title>
        <authorList>
            <consortium name="The Broad Institute Genomics Platform"/>
            <consortium name="The Broad Institute Genome Sequencing Center for Infectious Disease"/>
            <person name="Wu L."/>
            <person name="Ma J."/>
        </authorList>
    </citation>
    <scope>NUCLEOTIDE SEQUENCE [LARGE SCALE GENOMIC DNA]</scope>
    <source>
        <strain evidence="3">CGMCC 1.15297</strain>
    </source>
</reference>
<dbReference type="Proteomes" id="UP000603317">
    <property type="component" value="Unassembled WGS sequence"/>
</dbReference>
<name>A0ABQ1FD73_9SPHN</name>
<evidence type="ECO:0000259" key="1">
    <source>
        <dbReference type="Pfam" id="PF01370"/>
    </source>
</evidence>
<comment type="caution">
    <text evidence="2">The sequence shown here is derived from an EMBL/GenBank/DDBJ whole genome shotgun (WGS) entry which is preliminary data.</text>
</comment>
<feature type="domain" description="NAD-dependent epimerase/dehydratase" evidence="1">
    <location>
        <begin position="3"/>
        <end position="157"/>
    </location>
</feature>